<protein>
    <submittedName>
        <fullName evidence="2">Uncharacterized protein</fullName>
    </submittedName>
</protein>
<dbReference type="PANTHER" id="PTHR33641:SF24">
    <property type="entry name" value="PROTEIN, PUTATIVE-RELATED"/>
    <property type="match status" value="1"/>
</dbReference>
<evidence type="ECO:0000313" key="2">
    <source>
        <dbReference type="EMBL" id="KAK7317080.1"/>
    </source>
</evidence>
<keyword evidence="3" id="KW-1185">Reference proteome</keyword>
<feature type="transmembrane region" description="Helical" evidence="1">
    <location>
        <begin position="40"/>
        <end position="62"/>
    </location>
</feature>
<comment type="caution">
    <text evidence="2">The sequence shown here is derived from an EMBL/GenBank/DDBJ whole genome shotgun (WGS) entry which is preliminary data.</text>
</comment>
<gene>
    <name evidence="2" type="ORF">RJT34_01010</name>
</gene>
<dbReference type="EMBL" id="JAYKXN010000001">
    <property type="protein sequence ID" value="KAK7317080.1"/>
    <property type="molecule type" value="Genomic_DNA"/>
</dbReference>
<keyword evidence="1" id="KW-0472">Membrane</keyword>
<dbReference type="AlphaFoldDB" id="A0AAN9KFU5"/>
<sequence>MVIRRHTTILVDRVNSKGEARNLLCSSVTKVQIIKLSKGAMAMGSIYAAVPAVAAAVGFYFIDKNYVKEIKQGVSVSNQKMTREVKEQVKTLKNPKLAPQLDGLHCFETMVMK</sequence>
<dbReference type="PANTHER" id="PTHR33641">
    <property type="entry name" value="OS06G0133500 PROTEIN"/>
    <property type="match status" value="1"/>
</dbReference>
<keyword evidence="1" id="KW-0812">Transmembrane</keyword>
<organism evidence="2 3">
    <name type="scientific">Clitoria ternatea</name>
    <name type="common">Butterfly pea</name>
    <dbReference type="NCBI Taxonomy" id="43366"/>
    <lineage>
        <taxon>Eukaryota</taxon>
        <taxon>Viridiplantae</taxon>
        <taxon>Streptophyta</taxon>
        <taxon>Embryophyta</taxon>
        <taxon>Tracheophyta</taxon>
        <taxon>Spermatophyta</taxon>
        <taxon>Magnoliopsida</taxon>
        <taxon>eudicotyledons</taxon>
        <taxon>Gunneridae</taxon>
        <taxon>Pentapetalae</taxon>
        <taxon>rosids</taxon>
        <taxon>fabids</taxon>
        <taxon>Fabales</taxon>
        <taxon>Fabaceae</taxon>
        <taxon>Papilionoideae</taxon>
        <taxon>50 kb inversion clade</taxon>
        <taxon>NPAAA clade</taxon>
        <taxon>indigoferoid/millettioid clade</taxon>
        <taxon>Phaseoleae</taxon>
        <taxon>Clitoria</taxon>
    </lineage>
</organism>
<name>A0AAN9KFU5_CLITE</name>
<proteinExistence type="predicted"/>
<dbReference type="Proteomes" id="UP001359559">
    <property type="component" value="Unassembled WGS sequence"/>
</dbReference>
<evidence type="ECO:0000313" key="3">
    <source>
        <dbReference type="Proteomes" id="UP001359559"/>
    </source>
</evidence>
<accession>A0AAN9KFU5</accession>
<keyword evidence="1" id="KW-1133">Transmembrane helix</keyword>
<evidence type="ECO:0000256" key="1">
    <source>
        <dbReference type="SAM" id="Phobius"/>
    </source>
</evidence>
<reference evidence="2 3" key="1">
    <citation type="submission" date="2024-01" db="EMBL/GenBank/DDBJ databases">
        <title>The genomes of 5 underutilized Papilionoideae crops provide insights into root nodulation and disease resistance.</title>
        <authorList>
            <person name="Yuan L."/>
        </authorList>
    </citation>
    <scope>NUCLEOTIDE SEQUENCE [LARGE SCALE GENOMIC DNA]</scope>
    <source>
        <strain evidence="2">LY-2023</strain>
        <tissue evidence="2">Leaf</tissue>
    </source>
</reference>